<gene>
    <name evidence="1" type="ORF">COLO4_33120</name>
</gene>
<dbReference type="EMBL" id="AWUE01021412">
    <property type="protein sequence ID" value="OMO62339.1"/>
    <property type="molecule type" value="Genomic_DNA"/>
</dbReference>
<dbReference type="OrthoDB" id="1912561at2759"/>
<proteinExistence type="predicted"/>
<accession>A0A1R3GW95</accession>
<evidence type="ECO:0000313" key="2">
    <source>
        <dbReference type="Proteomes" id="UP000187203"/>
    </source>
</evidence>
<name>A0A1R3GW95_9ROSI</name>
<evidence type="ECO:0000313" key="1">
    <source>
        <dbReference type="EMBL" id="OMO62339.1"/>
    </source>
</evidence>
<organism evidence="1 2">
    <name type="scientific">Corchorus olitorius</name>
    <dbReference type="NCBI Taxonomy" id="93759"/>
    <lineage>
        <taxon>Eukaryota</taxon>
        <taxon>Viridiplantae</taxon>
        <taxon>Streptophyta</taxon>
        <taxon>Embryophyta</taxon>
        <taxon>Tracheophyta</taxon>
        <taxon>Spermatophyta</taxon>
        <taxon>Magnoliopsida</taxon>
        <taxon>eudicotyledons</taxon>
        <taxon>Gunneridae</taxon>
        <taxon>Pentapetalae</taxon>
        <taxon>rosids</taxon>
        <taxon>malvids</taxon>
        <taxon>Malvales</taxon>
        <taxon>Malvaceae</taxon>
        <taxon>Grewioideae</taxon>
        <taxon>Apeibeae</taxon>
        <taxon>Corchorus</taxon>
    </lineage>
</organism>
<reference evidence="2" key="1">
    <citation type="submission" date="2013-09" db="EMBL/GenBank/DDBJ databases">
        <title>Corchorus olitorius genome sequencing.</title>
        <authorList>
            <person name="Alam M."/>
            <person name="Haque M.S."/>
            <person name="Islam M.S."/>
            <person name="Emdad E.M."/>
            <person name="Islam M.M."/>
            <person name="Ahmed B."/>
            <person name="Halim A."/>
            <person name="Hossen Q.M.M."/>
            <person name="Hossain M.Z."/>
            <person name="Ahmed R."/>
            <person name="Khan M.M."/>
            <person name="Islam R."/>
            <person name="Rashid M.M."/>
            <person name="Khan S.A."/>
            <person name="Rahman M.S."/>
            <person name="Alam M."/>
            <person name="Yahiya A.S."/>
            <person name="Khan M.S."/>
            <person name="Azam M.S."/>
            <person name="Haque T."/>
            <person name="Lashkar M.Z.H."/>
            <person name="Akhand A.I."/>
            <person name="Morshed G."/>
            <person name="Roy S."/>
            <person name="Uddin K.S."/>
            <person name="Rabeya T."/>
            <person name="Hossain A.S."/>
            <person name="Chowdhury A."/>
            <person name="Snigdha A.R."/>
            <person name="Mortoza M.S."/>
            <person name="Matin S.A."/>
            <person name="Hoque S.M.E."/>
            <person name="Islam M.K."/>
            <person name="Roy D.K."/>
            <person name="Haider R."/>
            <person name="Moosa M.M."/>
            <person name="Elias S.M."/>
            <person name="Hasan A.M."/>
            <person name="Jahan S."/>
            <person name="Shafiuddin M."/>
            <person name="Mahmood N."/>
            <person name="Shommy N.S."/>
        </authorList>
    </citation>
    <scope>NUCLEOTIDE SEQUENCE [LARGE SCALE GENOMIC DNA]</scope>
    <source>
        <strain evidence="2">cv. O-4</strain>
    </source>
</reference>
<comment type="caution">
    <text evidence="1">The sequence shown here is derived from an EMBL/GenBank/DDBJ whole genome shotgun (WGS) entry which is preliminary data.</text>
</comment>
<dbReference type="AlphaFoldDB" id="A0A1R3GW95"/>
<sequence>MAASSPIVINATAQLHLKLTYSNFSSWRAQFDALLVGFDLARYVDGSSPQPSKEIEENGK</sequence>
<dbReference type="Proteomes" id="UP000187203">
    <property type="component" value="Unassembled WGS sequence"/>
</dbReference>
<protein>
    <recommendedName>
        <fullName evidence="3">Retrotransposon Copia-like N-terminal domain-containing protein</fullName>
    </recommendedName>
</protein>
<keyword evidence="2" id="KW-1185">Reference proteome</keyword>
<evidence type="ECO:0008006" key="3">
    <source>
        <dbReference type="Google" id="ProtNLM"/>
    </source>
</evidence>